<dbReference type="Pfam" id="PF13438">
    <property type="entry name" value="DUF4113"/>
    <property type="match status" value="1"/>
</dbReference>
<evidence type="ECO:0000313" key="3">
    <source>
        <dbReference type="Proteomes" id="UP001500523"/>
    </source>
</evidence>
<accession>A0ABP7E726</accession>
<feature type="domain" description="DUF4113" evidence="1">
    <location>
        <begin position="4"/>
        <end position="41"/>
    </location>
</feature>
<proteinExistence type="predicted"/>
<keyword evidence="3" id="KW-1185">Reference proteome</keyword>
<evidence type="ECO:0000259" key="1">
    <source>
        <dbReference type="Pfam" id="PF13438"/>
    </source>
</evidence>
<dbReference type="RefSeq" id="WP_344693663.1">
    <property type="nucleotide sequence ID" value="NZ_BAABBF010000005.1"/>
</dbReference>
<name>A0ABP7E726_9SPHN</name>
<dbReference type="InterPro" id="IPR025188">
    <property type="entry name" value="DUF4113"/>
</dbReference>
<reference evidence="3" key="1">
    <citation type="journal article" date="2019" name="Int. J. Syst. Evol. Microbiol.">
        <title>The Global Catalogue of Microorganisms (GCM) 10K type strain sequencing project: providing services to taxonomists for standard genome sequencing and annotation.</title>
        <authorList>
            <consortium name="The Broad Institute Genomics Platform"/>
            <consortium name="The Broad Institute Genome Sequencing Center for Infectious Disease"/>
            <person name="Wu L."/>
            <person name="Ma J."/>
        </authorList>
    </citation>
    <scope>NUCLEOTIDE SEQUENCE [LARGE SCALE GENOMIC DNA]</scope>
    <source>
        <strain evidence="3">JCM 17498</strain>
    </source>
</reference>
<evidence type="ECO:0000313" key="2">
    <source>
        <dbReference type="EMBL" id="GAA3714687.1"/>
    </source>
</evidence>
<organism evidence="2 3">
    <name type="scientific">Sphingomonas cynarae</name>
    <dbReference type="NCBI Taxonomy" id="930197"/>
    <lineage>
        <taxon>Bacteria</taxon>
        <taxon>Pseudomonadati</taxon>
        <taxon>Pseudomonadota</taxon>
        <taxon>Alphaproteobacteria</taxon>
        <taxon>Sphingomonadales</taxon>
        <taxon>Sphingomonadaceae</taxon>
        <taxon>Sphingomonas</taxon>
    </lineage>
</organism>
<protein>
    <recommendedName>
        <fullName evidence="1">DUF4113 domain-containing protein</fullName>
    </recommendedName>
</protein>
<gene>
    <name evidence="2" type="ORF">GCM10022268_24240</name>
</gene>
<sequence length="42" mass="4895">MRARLMDALDDINGRFGKWTAVTASQGFKREWKLRSEMRPPA</sequence>
<dbReference type="EMBL" id="BAABBF010000005">
    <property type="protein sequence ID" value="GAA3714687.1"/>
    <property type="molecule type" value="Genomic_DNA"/>
</dbReference>
<comment type="caution">
    <text evidence="2">The sequence shown here is derived from an EMBL/GenBank/DDBJ whole genome shotgun (WGS) entry which is preliminary data.</text>
</comment>
<dbReference type="Proteomes" id="UP001500523">
    <property type="component" value="Unassembled WGS sequence"/>
</dbReference>